<organism evidence="1 2">
    <name type="scientific">Pluteus cervinus</name>
    <dbReference type="NCBI Taxonomy" id="181527"/>
    <lineage>
        <taxon>Eukaryota</taxon>
        <taxon>Fungi</taxon>
        <taxon>Dikarya</taxon>
        <taxon>Basidiomycota</taxon>
        <taxon>Agaricomycotina</taxon>
        <taxon>Agaricomycetes</taxon>
        <taxon>Agaricomycetidae</taxon>
        <taxon>Agaricales</taxon>
        <taxon>Pluteineae</taxon>
        <taxon>Pluteaceae</taxon>
        <taxon>Pluteus</taxon>
    </lineage>
</organism>
<keyword evidence="2" id="KW-1185">Reference proteome</keyword>
<sequence length="790" mass="86427">MGLLFKNLRIHQVFGANTDVGKTIITTALVRASATRDTPVFYLKPVSTGAPEDADDEHIHRHGGPRRLVTTRCLHRFSDPVSPHLAAARAHQAKVAEIPSDSTFTKTIANYIQECAGTSAAAHMYIETAGGVHSPTLSGTSQVDTYRPLFLPTILVGDSKLGGISTTISAYESLLLRGYIIDAVLLFGDEYYRNWEYLTPFFSERGVHISVVPPPPPRAADVQTNTAITDDYYTSVIPSDHRGPLSSLFEHLEHSHTRRLQELISMPKRALSSIWWPFVQHSHISPSDVTVIDSAYQDFFSTHKPATTSSSTTSQLKPEFDGSASWWTQAIGHAHPSLTLAAASASGRYGHVLFPQAIHSPALKLAEWLVHEGPGKGWASRAFFSDNGSTGMEVALKMALRKFTRTLPSNTQKNNKRIGVIGLKGNYHGDTIGAMDACEEGVYSSEWHDAKGFWFESPEIGIRDSLIQIDLPPAIAAAIGSNRIEAPSLSWIYDVAERLNTPLADVYRRHLRAALDKLHQDGRQFAALVLEPLLMGAGGMIFVDPLFQRILVDVVRETSVDGAQTSVIFDEVFVGLYRLGLQTTAPTLGVKPDISVHAKILTGGLVPLSITLASEQIFKSFLGSTKAEALLHGHSYTAHPIGCEVANQTIQIVEKLSQSEEWKIAREQWKPLNALEANIWSFWDPNFVNAISALSTVDSVMTLGSVLALKLDDAGGYVSHAAHDIFKTLKVNTEDEKSMTGAPGGLAYSVNFRTLGNVAYFMTSLNTPADTIRSLEDKIWDTLKTIPATR</sequence>
<accession>A0ACD3B5T4</accession>
<name>A0ACD3B5T4_9AGAR</name>
<dbReference type="Proteomes" id="UP000308600">
    <property type="component" value="Unassembled WGS sequence"/>
</dbReference>
<keyword evidence="1" id="KW-0808">Transferase</keyword>
<gene>
    <name evidence="1" type="ORF">BDN72DRAFT_815477</name>
</gene>
<evidence type="ECO:0000313" key="2">
    <source>
        <dbReference type="Proteomes" id="UP000308600"/>
    </source>
</evidence>
<protein>
    <submittedName>
        <fullName evidence="1">PLP-dependent transferase</fullName>
    </submittedName>
</protein>
<reference evidence="1 2" key="1">
    <citation type="journal article" date="2019" name="Nat. Ecol. Evol.">
        <title>Megaphylogeny resolves global patterns of mushroom evolution.</title>
        <authorList>
            <person name="Varga T."/>
            <person name="Krizsan K."/>
            <person name="Foldi C."/>
            <person name="Dima B."/>
            <person name="Sanchez-Garcia M."/>
            <person name="Sanchez-Ramirez S."/>
            <person name="Szollosi G.J."/>
            <person name="Szarkandi J.G."/>
            <person name="Papp V."/>
            <person name="Albert L."/>
            <person name="Andreopoulos W."/>
            <person name="Angelini C."/>
            <person name="Antonin V."/>
            <person name="Barry K.W."/>
            <person name="Bougher N.L."/>
            <person name="Buchanan P."/>
            <person name="Buyck B."/>
            <person name="Bense V."/>
            <person name="Catcheside P."/>
            <person name="Chovatia M."/>
            <person name="Cooper J."/>
            <person name="Damon W."/>
            <person name="Desjardin D."/>
            <person name="Finy P."/>
            <person name="Geml J."/>
            <person name="Haridas S."/>
            <person name="Hughes K."/>
            <person name="Justo A."/>
            <person name="Karasinski D."/>
            <person name="Kautmanova I."/>
            <person name="Kiss B."/>
            <person name="Kocsube S."/>
            <person name="Kotiranta H."/>
            <person name="LaButti K.M."/>
            <person name="Lechner B.E."/>
            <person name="Liimatainen K."/>
            <person name="Lipzen A."/>
            <person name="Lukacs Z."/>
            <person name="Mihaltcheva S."/>
            <person name="Morgado L.N."/>
            <person name="Niskanen T."/>
            <person name="Noordeloos M.E."/>
            <person name="Ohm R.A."/>
            <person name="Ortiz-Santana B."/>
            <person name="Ovrebo C."/>
            <person name="Racz N."/>
            <person name="Riley R."/>
            <person name="Savchenko A."/>
            <person name="Shiryaev A."/>
            <person name="Soop K."/>
            <person name="Spirin V."/>
            <person name="Szebenyi C."/>
            <person name="Tomsovsky M."/>
            <person name="Tulloss R.E."/>
            <person name="Uehling J."/>
            <person name="Grigoriev I.V."/>
            <person name="Vagvolgyi C."/>
            <person name="Papp T."/>
            <person name="Martin F.M."/>
            <person name="Miettinen O."/>
            <person name="Hibbett D.S."/>
            <person name="Nagy L.G."/>
        </authorList>
    </citation>
    <scope>NUCLEOTIDE SEQUENCE [LARGE SCALE GENOMIC DNA]</scope>
    <source>
        <strain evidence="1 2">NL-1719</strain>
    </source>
</reference>
<dbReference type="EMBL" id="ML208280">
    <property type="protein sequence ID" value="TFK72989.1"/>
    <property type="molecule type" value="Genomic_DNA"/>
</dbReference>
<evidence type="ECO:0000313" key="1">
    <source>
        <dbReference type="EMBL" id="TFK72989.1"/>
    </source>
</evidence>
<proteinExistence type="predicted"/>